<gene>
    <name evidence="7" type="ORF">CR938_12030</name>
</gene>
<keyword evidence="3 6" id="KW-0812">Transmembrane</keyword>
<evidence type="ECO:0000256" key="5">
    <source>
        <dbReference type="ARBA" id="ARBA00023136"/>
    </source>
</evidence>
<dbReference type="InterPro" id="IPR001123">
    <property type="entry name" value="LeuE-type"/>
</dbReference>
<feature type="transmembrane region" description="Helical" evidence="6">
    <location>
        <begin position="6"/>
        <end position="27"/>
    </location>
</feature>
<protein>
    <submittedName>
        <fullName evidence="7">Amino acid transporter</fullName>
    </submittedName>
</protein>
<feature type="transmembrane region" description="Helical" evidence="6">
    <location>
        <begin position="110"/>
        <end position="127"/>
    </location>
</feature>
<dbReference type="AlphaFoldDB" id="A0A921NWK0"/>
<proteinExistence type="predicted"/>
<evidence type="ECO:0000256" key="2">
    <source>
        <dbReference type="ARBA" id="ARBA00022475"/>
    </source>
</evidence>
<feature type="transmembrane region" description="Helical" evidence="6">
    <location>
        <begin position="180"/>
        <end position="201"/>
    </location>
</feature>
<evidence type="ECO:0000256" key="4">
    <source>
        <dbReference type="ARBA" id="ARBA00022989"/>
    </source>
</evidence>
<sequence length="209" mass="21441">MLLSAASAGLAAGAGLIVAIGSQNAFVLRQGLLRRHVGLVVVTCVLGDMALIACGTAGMGALVRQWPVLLQALRFGGAAFLGAYAVLAARRAWQGSGGLAPGVDAEGGRRATLLACLAFTFLNPHVYLDTMVLLGGLSTRYPGSGRWAFAAGASLASVGWFTALGYGSRLLAPVFRSPRAWRALDALVALVMGTLCLLLLARPLPQAGP</sequence>
<evidence type="ECO:0000256" key="1">
    <source>
        <dbReference type="ARBA" id="ARBA00004651"/>
    </source>
</evidence>
<dbReference type="EMBL" id="PDWK01000071">
    <property type="protein sequence ID" value="KAF1686761.1"/>
    <property type="molecule type" value="Genomic_DNA"/>
</dbReference>
<keyword evidence="5 6" id="KW-0472">Membrane</keyword>
<dbReference type="Pfam" id="PF01810">
    <property type="entry name" value="LysE"/>
    <property type="match status" value="1"/>
</dbReference>
<keyword evidence="2" id="KW-1003">Cell membrane</keyword>
<feature type="transmembrane region" description="Helical" evidence="6">
    <location>
        <begin position="39"/>
        <end position="62"/>
    </location>
</feature>
<dbReference type="GO" id="GO:0015171">
    <property type="term" value="F:amino acid transmembrane transporter activity"/>
    <property type="evidence" value="ECO:0007669"/>
    <property type="project" value="TreeGrafter"/>
</dbReference>
<feature type="transmembrane region" description="Helical" evidence="6">
    <location>
        <begin position="68"/>
        <end position="89"/>
    </location>
</feature>
<dbReference type="PANTHER" id="PTHR30086:SF20">
    <property type="entry name" value="ARGININE EXPORTER PROTEIN ARGO-RELATED"/>
    <property type="match status" value="1"/>
</dbReference>
<dbReference type="Proteomes" id="UP000717981">
    <property type="component" value="Unassembled WGS sequence"/>
</dbReference>
<comment type="subcellular location">
    <subcellularLocation>
        <location evidence="1">Cell membrane</location>
        <topology evidence="1">Multi-pass membrane protein</topology>
    </subcellularLocation>
</comment>
<evidence type="ECO:0000256" key="3">
    <source>
        <dbReference type="ARBA" id="ARBA00022692"/>
    </source>
</evidence>
<comment type="caution">
    <text evidence="7">The sequence shown here is derived from an EMBL/GenBank/DDBJ whole genome shotgun (WGS) entry which is preliminary data.</text>
</comment>
<name>A0A921NWK0_9GAMM</name>
<evidence type="ECO:0000256" key="6">
    <source>
        <dbReference type="SAM" id="Phobius"/>
    </source>
</evidence>
<evidence type="ECO:0000313" key="7">
    <source>
        <dbReference type="EMBL" id="KAF1686761.1"/>
    </source>
</evidence>
<keyword evidence="4 6" id="KW-1133">Transmembrane helix</keyword>
<feature type="transmembrane region" description="Helical" evidence="6">
    <location>
        <begin position="147"/>
        <end position="168"/>
    </location>
</feature>
<dbReference type="GO" id="GO:0005886">
    <property type="term" value="C:plasma membrane"/>
    <property type="evidence" value="ECO:0007669"/>
    <property type="project" value="UniProtKB-SubCell"/>
</dbReference>
<dbReference type="RefSeq" id="WP_162125247.1">
    <property type="nucleotide sequence ID" value="NZ_PDWK01000071.1"/>
</dbReference>
<dbReference type="OrthoDB" id="5638726at2"/>
<organism evidence="7 8">
    <name type="scientific">Pseudoxanthomonas taiwanensis</name>
    <dbReference type="NCBI Taxonomy" id="176598"/>
    <lineage>
        <taxon>Bacteria</taxon>
        <taxon>Pseudomonadati</taxon>
        <taxon>Pseudomonadota</taxon>
        <taxon>Gammaproteobacteria</taxon>
        <taxon>Lysobacterales</taxon>
        <taxon>Lysobacteraceae</taxon>
        <taxon>Pseudoxanthomonas</taxon>
    </lineage>
</organism>
<evidence type="ECO:0000313" key="8">
    <source>
        <dbReference type="Proteomes" id="UP000717981"/>
    </source>
</evidence>
<dbReference type="PANTHER" id="PTHR30086">
    <property type="entry name" value="ARGININE EXPORTER PROTEIN ARGO"/>
    <property type="match status" value="1"/>
</dbReference>
<accession>A0A921NWK0</accession>
<reference evidence="7" key="1">
    <citation type="submission" date="2017-10" db="EMBL/GenBank/DDBJ databases">
        <title>Whole genome sequencing of members of genus Pseudoxanthomonas.</title>
        <authorList>
            <person name="Kumar S."/>
            <person name="Bansal K."/>
            <person name="Kaur A."/>
            <person name="Patil P."/>
            <person name="Sharma S."/>
            <person name="Patil P.B."/>
        </authorList>
    </citation>
    <scope>NUCLEOTIDE SEQUENCE</scope>
    <source>
        <strain evidence="7">DSM 22914</strain>
    </source>
</reference>
<keyword evidence="8" id="KW-1185">Reference proteome</keyword>